<evidence type="ECO:0000256" key="5">
    <source>
        <dbReference type="ARBA" id="ARBA00022787"/>
    </source>
</evidence>
<dbReference type="PANTHER" id="PTHR19370">
    <property type="entry name" value="NADH-CYTOCHROME B5 REDUCTASE"/>
    <property type="match status" value="1"/>
</dbReference>
<evidence type="ECO:0000256" key="11">
    <source>
        <dbReference type="PIRSR" id="PIRSR601834-1"/>
    </source>
</evidence>
<keyword evidence="6 11" id="KW-0274">FAD</keyword>
<comment type="caution">
    <text evidence="14">The sequence shown here is derived from an EMBL/GenBank/DDBJ whole genome shotgun (WGS) entry which is preliminary data.</text>
</comment>
<evidence type="ECO:0000256" key="9">
    <source>
        <dbReference type="ARBA" id="ARBA00023128"/>
    </source>
</evidence>
<keyword evidence="7 12" id="KW-0560">Oxidoreductase</keyword>
<feature type="binding site" evidence="11">
    <location>
        <position position="152"/>
    </location>
    <ligand>
        <name>FAD</name>
        <dbReference type="ChEBI" id="CHEBI:57692"/>
    </ligand>
</feature>
<evidence type="ECO:0000256" key="7">
    <source>
        <dbReference type="ARBA" id="ARBA00023002"/>
    </source>
</evidence>
<keyword evidence="15" id="KW-1185">Reference proteome</keyword>
<dbReference type="Gene3D" id="3.40.50.80">
    <property type="entry name" value="Nucleotide-binding domain of ferredoxin-NADP reductase (FNR) module"/>
    <property type="match status" value="1"/>
</dbReference>
<evidence type="ECO:0000256" key="10">
    <source>
        <dbReference type="ARBA" id="ARBA00047682"/>
    </source>
</evidence>
<dbReference type="EMBL" id="MCGE01000003">
    <property type="protein sequence ID" value="ORZ23479.1"/>
    <property type="molecule type" value="Genomic_DNA"/>
</dbReference>
<keyword evidence="8 12" id="KW-0520">NAD</keyword>
<feature type="binding site" evidence="11">
    <location>
        <position position="194"/>
    </location>
    <ligand>
        <name>FAD</name>
        <dbReference type="ChEBI" id="CHEBI:57692"/>
    </ligand>
</feature>
<comment type="catalytic activity">
    <reaction evidence="10 12">
        <text>2 Fe(III)-[cytochrome b5] + NADH = 2 Fe(II)-[cytochrome b5] + NAD(+) + H(+)</text>
        <dbReference type="Rhea" id="RHEA:46680"/>
        <dbReference type="Rhea" id="RHEA-COMP:10438"/>
        <dbReference type="Rhea" id="RHEA-COMP:10439"/>
        <dbReference type="ChEBI" id="CHEBI:15378"/>
        <dbReference type="ChEBI" id="CHEBI:29033"/>
        <dbReference type="ChEBI" id="CHEBI:29034"/>
        <dbReference type="ChEBI" id="CHEBI:57540"/>
        <dbReference type="ChEBI" id="CHEBI:57945"/>
        <dbReference type="EC" id="1.6.2.2"/>
    </reaction>
</comment>
<feature type="binding site" evidence="11">
    <location>
        <position position="145"/>
    </location>
    <ligand>
        <name>FAD</name>
        <dbReference type="ChEBI" id="CHEBI:57692"/>
    </ligand>
</feature>
<dbReference type="InterPro" id="IPR001709">
    <property type="entry name" value="Flavoprot_Pyr_Nucl_cyt_Rdtase"/>
</dbReference>
<keyword evidence="5" id="KW-0472">Membrane</keyword>
<dbReference type="InterPro" id="IPR017927">
    <property type="entry name" value="FAD-bd_FR_type"/>
</dbReference>
<dbReference type="CDD" id="cd06183">
    <property type="entry name" value="cyt_b5_reduct_like"/>
    <property type="match status" value="1"/>
</dbReference>
<evidence type="ECO:0000313" key="15">
    <source>
        <dbReference type="Proteomes" id="UP000193560"/>
    </source>
</evidence>
<dbReference type="Pfam" id="PF00175">
    <property type="entry name" value="NAD_binding_1"/>
    <property type="match status" value="1"/>
</dbReference>
<feature type="binding site" evidence="11">
    <location>
        <position position="153"/>
    </location>
    <ligand>
        <name>FAD</name>
        <dbReference type="ChEBI" id="CHEBI:57692"/>
    </ligand>
</feature>
<dbReference type="FunFam" id="3.40.50.80:FF:000009">
    <property type="entry name" value="NADH-cytochrome b5 reductase"/>
    <property type="match status" value="1"/>
</dbReference>
<reference evidence="14 15" key="1">
    <citation type="submission" date="2016-07" db="EMBL/GenBank/DDBJ databases">
        <title>Pervasive Adenine N6-methylation of Active Genes in Fungi.</title>
        <authorList>
            <consortium name="DOE Joint Genome Institute"/>
            <person name="Mondo S.J."/>
            <person name="Dannebaum R.O."/>
            <person name="Kuo R.C."/>
            <person name="Labutti K."/>
            <person name="Haridas S."/>
            <person name="Kuo A."/>
            <person name="Salamov A."/>
            <person name="Ahrendt S.R."/>
            <person name="Lipzen A."/>
            <person name="Sullivan W."/>
            <person name="Andreopoulos W.B."/>
            <person name="Clum A."/>
            <person name="Lindquist E."/>
            <person name="Daum C."/>
            <person name="Ramamoorthy G.K."/>
            <person name="Gryganskyi A."/>
            <person name="Culley D."/>
            <person name="Magnuson J.K."/>
            <person name="James T.Y."/>
            <person name="O'Malley M.A."/>
            <person name="Stajich J.E."/>
            <person name="Spatafora J.W."/>
            <person name="Visel A."/>
            <person name="Grigoriev I.V."/>
        </authorList>
    </citation>
    <scope>NUCLEOTIDE SEQUENCE [LARGE SCALE GENOMIC DNA]</scope>
    <source>
        <strain evidence="14 15">NRRL 1336</strain>
    </source>
</reference>
<dbReference type="SUPFAM" id="SSF52343">
    <property type="entry name" value="Ferredoxin reductase-like, C-terminal NADP-linked domain"/>
    <property type="match status" value="1"/>
</dbReference>
<dbReference type="EC" id="1.6.2.2" evidence="12"/>
<dbReference type="Proteomes" id="UP000193560">
    <property type="component" value="Unassembled WGS sequence"/>
</dbReference>
<feature type="binding site" evidence="11">
    <location>
        <position position="127"/>
    </location>
    <ligand>
        <name>FAD</name>
        <dbReference type="ChEBI" id="CHEBI:57692"/>
    </ligand>
</feature>
<evidence type="ECO:0000256" key="12">
    <source>
        <dbReference type="RuleBase" id="RU361226"/>
    </source>
</evidence>
<comment type="subcellular location">
    <subcellularLocation>
        <location evidence="2">Mitochondrion outer membrane</location>
        <topology evidence="2">Single-pass membrane protein</topology>
    </subcellularLocation>
</comment>
<feature type="binding site" evidence="11">
    <location>
        <position position="126"/>
    </location>
    <ligand>
        <name>FAD</name>
        <dbReference type="ChEBI" id="CHEBI:57692"/>
    </ligand>
</feature>
<dbReference type="Pfam" id="PF00970">
    <property type="entry name" value="FAD_binding_6"/>
    <property type="match status" value="1"/>
</dbReference>
<proteinExistence type="inferred from homology"/>
<dbReference type="InterPro" id="IPR039261">
    <property type="entry name" value="FNR_nucleotide-bd"/>
</dbReference>
<dbReference type="PRINTS" id="PR00371">
    <property type="entry name" value="FPNCR"/>
</dbReference>
<name>A0A1X2IWN8_9FUNG</name>
<dbReference type="InterPro" id="IPR001834">
    <property type="entry name" value="CBR-like"/>
</dbReference>
<keyword evidence="5" id="KW-1000">Mitochondrion outer membrane</keyword>
<feature type="binding site" evidence="11">
    <location>
        <position position="128"/>
    </location>
    <ligand>
        <name>FAD</name>
        <dbReference type="ChEBI" id="CHEBI:57692"/>
    </ligand>
</feature>
<dbReference type="Gene3D" id="2.40.30.10">
    <property type="entry name" value="Translation factors"/>
    <property type="match status" value="1"/>
</dbReference>
<protein>
    <recommendedName>
        <fullName evidence="12">NADH-cytochrome b5 reductase</fullName>
        <ecNumber evidence="12">1.6.2.2</ecNumber>
    </recommendedName>
</protein>
<dbReference type="PROSITE" id="PS51384">
    <property type="entry name" value="FAD_FR"/>
    <property type="match status" value="1"/>
</dbReference>
<feature type="domain" description="FAD-binding FR-type" evidence="13">
    <location>
        <begin position="69"/>
        <end position="177"/>
    </location>
</feature>
<evidence type="ECO:0000313" key="14">
    <source>
        <dbReference type="EMBL" id="ORZ23479.1"/>
    </source>
</evidence>
<evidence type="ECO:0000256" key="8">
    <source>
        <dbReference type="ARBA" id="ARBA00023027"/>
    </source>
</evidence>
<evidence type="ECO:0000256" key="6">
    <source>
        <dbReference type="ARBA" id="ARBA00022827"/>
    </source>
</evidence>
<accession>A0A1X2IWN8</accession>
<evidence type="ECO:0000256" key="1">
    <source>
        <dbReference type="ARBA" id="ARBA00001974"/>
    </source>
</evidence>
<feature type="binding site" evidence="11">
    <location>
        <position position="143"/>
    </location>
    <ligand>
        <name>FAD</name>
        <dbReference type="ChEBI" id="CHEBI:57692"/>
    </ligand>
</feature>
<evidence type="ECO:0000256" key="2">
    <source>
        <dbReference type="ARBA" id="ARBA00004572"/>
    </source>
</evidence>
<evidence type="ECO:0000256" key="3">
    <source>
        <dbReference type="ARBA" id="ARBA00006105"/>
    </source>
</evidence>
<dbReference type="GO" id="GO:0090524">
    <property type="term" value="F:cytochrome-b5 reductase activity, acting on NADH"/>
    <property type="evidence" value="ECO:0007669"/>
    <property type="project" value="UniProtKB-EC"/>
</dbReference>
<feature type="binding site" evidence="11">
    <location>
        <position position="151"/>
    </location>
    <ligand>
        <name>FAD</name>
        <dbReference type="ChEBI" id="CHEBI:57692"/>
    </ligand>
</feature>
<dbReference type="InterPro" id="IPR001433">
    <property type="entry name" value="OxRdtase_FAD/NAD-bd"/>
</dbReference>
<keyword evidence="9" id="KW-0496">Mitochondrion</keyword>
<dbReference type="GO" id="GO:0005741">
    <property type="term" value="C:mitochondrial outer membrane"/>
    <property type="evidence" value="ECO:0007669"/>
    <property type="project" value="UniProtKB-SubCell"/>
</dbReference>
<dbReference type="AlphaFoldDB" id="A0A1X2IWN8"/>
<keyword evidence="4 11" id="KW-0285">Flavoprotein</keyword>
<evidence type="ECO:0000256" key="4">
    <source>
        <dbReference type="ARBA" id="ARBA00022630"/>
    </source>
</evidence>
<dbReference type="STRING" id="90262.A0A1X2IWN8"/>
<dbReference type="InterPro" id="IPR017938">
    <property type="entry name" value="Riboflavin_synthase-like_b-brl"/>
</dbReference>
<organism evidence="14 15">
    <name type="scientific">Absidia repens</name>
    <dbReference type="NCBI Taxonomy" id="90262"/>
    <lineage>
        <taxon>Eukaryota</taxon>
        <taxon>Fungi</taxon>
        <taxon>Fungi incertae sedis</taxon>
        <taxon>Mucoromycota</taxon>
        <taxon>Mucoromycotina</taxon>
        <taxon>Mucoromycetes</taxon>
        <taxon>Mucorales</taxon>
        <taxon>Cunninghamellaceae</taxon>
        <taxon>Absidia</taxon>
    </lineage>
</organism>
<dbReference type="PRINTS" id="PR00406">
    <property type="entry name" value="CYTB5RDTASE"/>
</dbReference>
<dbReference type="FunFam" id="2.40.30.10:FF:000032">
    <property type="entry name" value="NADH-cytochrome b5 reductase"/>
    <property type="match status" value="1"/>
</dbReference>
<dbReference type="OrthoDB" id="432685at2759"/>
<evidence type="ECO:0000259" key="13">
    <source>
        <dbReference type="PROSITE" id="PS51384"/>
    </source>
</evidence>
<dbReference type="PANTHER" id="PTHR19370:SF171">
    <property type="entry name" value="NADH-CYTOCHROME B5 REDUCTASE 2"/>
    <property type="match status" value="1"/>
</dbReference>
<sequence>MRFFTAPIASAIRTAAQPSARFANKAPRLTMRLGVAGGLYYNQSSSVSTDAGGAAGVTTAPGKASFDPNAFKPFKLAHVEKVTHDTSLFRFKLDGENDVSGLHVASCILTRYPITKKDGTPSFIIRPYTPTSKEETQGHVDFVIKNYPEGKMSKHIHNLKIGDELEIKGPISKYNWDEKAKENVGMIAGGTGITPMLQLIRRVFDPIHKNSTTKITLIFGNRTEEDILLKEELDGYAKTFPDRFKVIYALDKAPEKWQGISGYVTKDDIKTHLPAPETNSSIIFVCGPDPLLATYAGPKNPDKSQGDVTGILKELGYDSTNVYKF</sequence>
<comment type="cofactor">
    <cofactor evidence="1 11 12">
        <name>FAD</name>
        <dbReference type="ChEBI" id="CHEBI:57692"/>
    </cofactor>
</comment>
<gene>
    <name evidence="14" type="ORF">BCR42DRAFT_404875</name>
</gene>
<dbReference type="InterPro" id="IPR008333">
    <property type="entry name" value="Cbr1-like_FAD-bd_dom"/>
</dbReference>
<comment type="similarity">
    <text evidence="3 12">Belongs to the flavoprotein pyridine nucleotide cytochrome reductase family.</text>
</comment>
<dbReference type="SUPFAM" id="SSF63380">
    <property type="entry name" value="Riboflavin synthase domain-like"/>
    <property type="match status" value="1"/>
</dbReference>